<reference evidence="4 5" key="1">
    <citation type="submission" date="2014-05" db="EMBL/GenBank/DDBJ databases">
        <authorList>
            <person name="Aslett A.Martin."/>
            <person name="De Silva Nishadi"/>
        </authorList>
    </citation>
    <scope>NUCLEOTIDE SEQUENCE [LARGE SCALE GENOMIC DNA]</scope>
</reference>
<protein>
    <submittedName>
        <fullName evidence="4">Aminotransferase class-V protein</fullName>
        <ecNumber evidence="4">2.8.1.7</ecNumber>
    </submittedName>
</protein>
<dbReference type="Gene3D" id="3.90.1150.10">
    <property type="entry name" value="Aspartate Aminotransferase, domain 1"/>
    <property type="match status" value="1"/>
</dbReference>
<evidence type="ECO:0000256" key="1">
    <source>
        <dbReference type="ARBA" id="ARBA00001933"/>
    </source>
</evidence>
<evidence type="ECO:0000313" key="5">
    <source>
        <dbReference type="Proteomes" id="UP000044616"/>
    </source>
</evidence>
<dbReference type="InterPro" id="IPR000192">
    <property type="entry name" value="Aminotrans_V_dom"/>
</dbReference>
<dbReference type="GO" id="GO:0008483">
    <property type="term" value="F:transaminase activity"/>
    <property type="evidence" value="ECO:0007669"/>
    <property type="project" value="UniProtKB-KW"/>
</dbReference>
<dbReference type="Proteomes" id="UP000044616">
    <property type="component" value="Unassembled WGS sequence"/>
</dbReference>
<dbReference type="SUPFAM" id="SSF53383">
    <property type="entry name" value="PLP-dependent transferases"/>
    <property type="match status" value="1"/>
</dbReference>
<proteinExistence type="predicted"/>
<keyword evidence="2" id="KW-0663">Pyridoxal phosphate</keyword>
<comment type="cofactor">
    <cofactor evidence="1">
        <name>pyridoxal 5'-phosphate</name>
        <dbReference type="ChEBI" id="CHEBI:597326"/>
    </cofactor>
</comment>
<organism evidence="4 5">
    <name type="scientific">Staphylococcus schweitzeri</name>
    <dbReference type="NCBI Taxonomy" id="1654388"/>
    <lineage>
        <taxon>Bacteria</taxon>
        <taxon>Bacillati</taxon>
        <taxon>Bacillota</taxon>
        <taxon>Bacilli</taxon>
        <taxon>Bacillales</taxon>
        <taxon>Staphylococcaceae</taxon>
        <taxon>Staphylococcus</taxon>
    </lineage>
</organism>
<keyword evidence="4" id="KW-0808">Transferase</keyword>
<dbReference type="Gene3D" id="3.40.640.10">
    <property type="entry name" value="Type I PLP-dependent aspartate aminotransferase-like (Major domain)"/>
    <property type="match status" value="1"/>
</dbReference>
<evidence type="ECO:0000313" key="4">
    <source>
        <dbReference type="EMBL" id="CDR29254.1"/>
    </source>
</evidence>
<evidence type="ECO:0000259" key="3">
    <source>
        <dbReference type="Pfam" id="PF00266"/>
    </source>
</evidence>
<dbReference type="PANTHER" id="PTHR11601:SF50">
    <property type="entry name" value="CYSTEINE DESULFURASE ISCS 2-RELATED"/>
    <property type="match status" value="1"/>
</dbReference>
<sequence length="388" mass="43315">MINEREVFILIYLDNAATTKAFEEVLETYLKVNQSMYFNPSSPHKAGLQADQLLQQAKVQINKMVNANKNYDVVFTSGATESNNIALKGVAYRKFDTANVIITSVLEHPSVLEVVRYLEEHEGFKVKYVDVTKDGSIDLQHFNELMSDKVGLVTCMYVNNVTGQIQPIAEIAEILKQYPKVHFHVDAVQAFGKIPVDFKNVDSLSLSGHKFNGLKGQGVLLVKHIQNIEPIIQGGGQEYGMRSGTINLPSDIALVKAMKIANDNRDALHNYVASLNEDIREFLKSFQGVYINSTRNGSPFILNISFPGVKGEVLVNAFSKYDIMVSTTSACSSKRNKLNEVLTAMGLSDKEIEGSIRLSFGATTTKEDIEKFKEIFIIIYEEIKELLK</sequence>
<dbReference type="InterPro" id="IPR016454">
    <property type="entry name" value="Cysteine_dSase"/>
</dbReference>
<dbReference type="InterPro" id="IPR015422">
    <property type="entry name" value="PyrdxlP-dep_Trfase_small"/>
</dbReference>
<keyword evidence="4" id="KW-0032">Aminotransferase</keyword>
<dbReference type="EMBL" id="CCEH01000030">
    <property type="protein sequence ID" value="CDR29254.1"/>
    <property type="molecule type" value="Genomic_DNA"/>
</dbReference>
<dbReference type="EC" id="2.8.1.7" evidence="4"/>
<dbReference type="InterPro" id="IPR015421">
    <property type="entry name" value="PyrdxlP-dep_Trfase_major"/>
</dbReference>
<name>A0A077VMS7_9STAP</name>
<dbReference type="InterPro" id="IPR015424">
    <property type="entry name" value="PyrdxlP-dep_Trfase"/>
</dbReference>
<gene>
    <name evidence="4" type="primary">iscS_2</name>
    <name evidence="4" type="ORF">ERS140147_02459</name>
</gene>
<dbReference type="GO" id="GO:0031071">
    <property type="term" value="F:cysteine desulfurase activity"/>
    <property type="evidence" value="ECO:0007669"/>
    <property type="project" value="UniProtKB-EC"/>
</dbReference>
<dbReference type="PANTHER" id="PTHR11601">
    <property type="entry name" value="CYSTEINE DESULFURYLASE FAMILY MEMBER"/>
    <property type="match status" value="1"/>
</dbReference>
<dbReference type="AlphaFoldDB" id="A0A077VMS7"/>
<evidence type="ECO:0000256" key="2">
    <source>
        <dbReference type="ARBA" id="ARBA00022898"/>
    </source>
</evidence>
<dbReference type="Pfam" id="PF00266">
    <property type="entry name" value="Aminotran_5"/>
    <property type="match status" value="1"/>
</dbReference>
<dbReference type="Gene3D" id="1.10.260.50">
    <property type="match status" value="1"/>
</dbReference>
<accession>A0A077VMS7</accession>
<dbReference type="PIRSF" id="PIRSF005572">
    <property type="entry name" value="NifS"/>
    <property type="match status" value="1"/>
</dbReference>
<feature type="domain" description="Aminotransferase class V" evidence="3">
    <location>
        <begin position="11"/>
        <end position="372"/>
    </location>
</feature>